<gene>
    <name evidence="1" type="ORF">V6U78_04965</name>
</gene>
<dbReference type="Proteomes" id="UP001621714">
    <property type="component" value="Unassembled WGS sequence"/>
</dbReference>
<comment type="caution">
    <text evidence="1">The sequence shown here is derived from an EMBL/GenBank/DDBJ whole genome shotgun (WGS) entry which is preliminary data.</text>
</comment>
<proteinExistence type="predicted"/>
<protein>
    <submittedName>
        <fullName evidence="1">Uncharacterized protein</fullName>
    </submittedName>
</protein>
<organism evidence="1 2">
    <name type="scientific">Marinospirillum alkalitolerans</name>
    <dbReference type="NCBI Taxonomy" id="3123374"/>
    <lineage>
        <taxon>Bacteria</taxon>
        <taxon>Pseudomonadati</taxon>
        <taxon>Pseudomonadota</taxon>
        <taxon>Gammaproteobacteria</taxon>
        <taxon>Oceanospirillales</taxon>
        <taxon>Oceanospirillaceae</taxon>
        <taxon>Marinospirillum</taxon>
    </lineage>
</organism>
<evidence type="ECO:0000313" key="2">
    <source>
        <dbReference type="Proteomes" id="UP001621714"/>
    </source>
</evidence>
<keyword evidence="2" id="KW-1185">Reference proteome</keyword>
<dbReference type="EMBL" id="JBANFI010000002">
    <property type="protein sequence ID" value="MFK7160385.1"/>
    <property type="molecule type" value="Genomic_DNA"/>
</dbReference>
<dbReference type="RefSeq" id="WP_405337979.1">
    <property type="nucleotide sequence ID" value="NZ_JBANFI010000002.1"/>
</dbReference>
<reference evidence="1 2" key="1">
    <citation type="submission" date="2024-02" db="EMBL/GenBank/DDBJ databases">
        <title>Marinospirillum sp. MEB 164 isolated from Lonar lake sediment.</title>
        <authorList>
            <person name="Joshi A."/>
            <person name="Thite S."/>
        </authorList>
    </citation>
    <scope>NUCLEOTIDE SEQUENCE [LARGE SCALE GENOMIC DNA]</scope>
    <source>
        <strain evidence="1 2">MEB164</strain>
    </source>
</reference>
<name>A0ABW8PVV7_9GAMM</name>
<sequence>MKLKKIMERVANFLDADSQTQYKELCSIRKILKELKQKERKLREKNPAKLSEEEATELQIKLDVIYAQRKKGLEKVKLLREELKKAKKQ</sequence>
<evidence type="ECO:0000313" key="1">
    <source>
        <dbReference type="EMBL" id="MFK7160385.1"/>
    </source>
</evidence>
<accession>A0ABW8PVV7</accession>